<gene>
    <name evidence="1" type="ORF">EAH74_12135</name>
</gene>
<evidence type="ECO:0000313" key="1">
    <source>
        <dbReference type="EMBL" id="TPG84767.1"/>
    </source>
</evidence>
<sequence length="90" mass="10022">MSDINHVGTPWMDTALTRNGSIASGFSLTIYWQLENKQGCHDLIVLSEIIQRGAAWNILIRRGISVLGEVIDSVKIPLLQNIPWFKCTVG</sequence>
<dbReference type="EMBL" id="RCZA01000004">
    <property type="protein sequence ID" value="TPG84767.1"/>
    <property type="molecule type" value="Genomic_DNA"/>
</dbReference>
<reference evidence="1 2" key="1">
    <citation type="journal article" date="2019" name="Environ. Microbiol.">
        <title>Species interactions and distinct microbial communities in high Arctic permafrost affected cryosols are associated with the CH4 and CO2 gas fluxes.</title>
        <authorList>
            <person name="Altshuler I."/>
            <person name="Hamel J."/>
            <person name="Turney S."/>
            <person name="Magnuson E."/>
            <person name="Levesque R."/>
            <person name="Greer C."/>
            <person name="Whyte L.G."/>
        </authorList>
    </citation>
    <scope>NUCLEOTIDE SEQUENCE [LARGE SCALE GENOMIC DNA]</scope>
    <source>
        <strain evidence="1 2">OWC5</strain>
    </source>
</reference>
<accession>A0A502ICY6</accession>
<name>A0A502ICY6_9PSED</name>
<organism evidence="1 2">
    <name type="scientific">Pseudomonas mandelii</name>
    <dbReference type="NCBI Taxonomy" id="75612"/>
    <lineage>
        <taxon>Bacteria</taxon>
        <taxon>Pseudomonadati</taxon>
        <taxon>Pseudomonadota</taxon>
        <taxon>Gammaproteobacteria</taxon>
        <taxon>Pseudomonadales</taxon>
        <taxon>Pseudomonadaceae</taxon>
        <taxon>Pseudomonas</taxon>
    </lineage>
</organism>
<dbReference type="AlphaFoldDB" id="A0A502ICY6"/>
<evidence type="ECO:0000313" key="2">
    <source>
        <dbReference type="Proteomes" id="UP000320914"/>
    </source>
</evidence>
<comment type="caution">
    <text evidence="1">The sequence shown here is derived from an EMBL/GenBank/DDBJ whole genome shotgun (WGS) entry which is preliminary data.</text>
</comment>
<protein>
    <submittedName>
        <fullName evidence="1">Uncharacterized protein</fullName>
    </submittedName>
</protein>
<proteinExistence type="predicted"/>
<dbReference type="Proteomes" id="UP000320914">
    <property type="component" value="Unassembled WGS sequence"/>
</dbReference>